<protein>
    <recommendedName>
        <fullName evidence="10">Hook microtubule tethering protein 2</fullName>
    </recommendedName>
</protein>
<comment type="subcellular location">
    <subcellularLocation>
        <location evidence="1">Cytoplasm</location>
    </subcellularLocation>
</comment>
<keyword evidence="2" id="KW-0963">Cytoplasm</keyword>
<reference evidence="8" key="2">
    <citation type="submission" date="2025-09" db="UniProtKB">
        <authorList>
            <consortium name="Ensembl"/>
        </authorList>
    </citation>
    <scope>IDENTIFICATION</scope>
</reference>
<dbReference type="SUPFAM" id="SSF116907">
    <property type="entry name" value="Hook domain"/>
    <property type="match status" value="1"/>
</dbReference>
<dbReference type="Pfam" id="PF19047">
    <property type="entry name" value="HOOK_N"/>
    <property type="match status" value="1"/>
</dbReference>
<dbReference type="AlphaFoldDB" id="A0A8C8F4B1"/>
<evidence type="ECO:0000256" key="1">
    <source>
        <dbReference type="ARBA" id="ARBA00004496"/>
    </source>
</evidence>
<dbReference type="GO" id="GO:0031122">
    <property type="term" value="P:cytoplasmic microtubule organization"/>
    <property type="evidence" value="ECO:0007669"/>
    <property type="project" value="InterPro"/>
</dbReference>
<feature type="coiled-coil region" evidence="4">
    <location>
        <begin position="428"/>
        <end position="612"/>
    </location>
</feature>
<name>A0A8C8F4B1_ONCTS</name>
<dbReference type="InterPro" id="IPR043936">
    <property type="entry name" value="HOOK_N"/>
</dbReference>
<dbReference type="GO" id="GO:0005737">
    <property type="term" value="C:cytoplasm"/>
    <property type="evidence" value="ECO:0007669"/>
    <property type="project" value="UniProtKB-SubCell"/>
</dbReference>
<dbReference type="GO" id="GO:0008017">
    <property type="term" value="F:microtubule binding"/>
    <property type="evidence" value="ECO:0007669"/>
    <property type="project" value="InterPro"/>
</dbReference>
<dbReference type="GO" id="GO:0005813">
    <property type="term" value="C:centrosome"/>
    <property type="evidence" value="ECO:0007669"/>
    <property type="project" value="TreeGrafter"/>
</dbReference>
<evidence type="ECO:0008006" key="10">
    <source>
        <dbReference type="Google" id="ProtNLM"/>
    </source>
</evidence>
<feature type="domain" description="HOOK N-terminal" evidence="7">
    <location>
        <begin position="25"/>
        <end position="94"/>
    </location>
</feature>
<organism evidence="8 9">
    <name type="scientific">Oncorhynchus tshawytscha</name>
    <name type="common">Chinook salmon</name>
    <name type="synonym">Salmo tshawytscha</name>
    <dbReference type="NCBI Taxonomy" id="74940"/>
    <lineage>
        <taxon>Eukaryota</taxon>
        <taxon>Metazoa</taxon>
        <taxon>Chordata</taxon>
        <taxon>Craniata</taxon>
        <taxon>Vertebrata</taxon>
        <taxon>Euteleostomi</taxon>
        <taxon>Actinopterygii</taxon>
        <taxon>Neopterygii</taxon>
        <taxon>Teleostei</taxon>
        <taxon>Protacanthopterygii</taxon>
        <taxon>Salmoniformes</taxon>
        <taxon>Salmonidae</taxon>
        <taxon>Salmoninae</taxon>
        <taxon>Oncorhynchus</taxon>
    </lineage>
</organism>
<keyword evidence="5" id="KW-0812">Transmembrane</keyword>
<reference evidence="8" key="1">
    <citation type="submission" date="2025-08" db="UniProtKB">
        <authorList>
            <consortium name="Ensembl"/>
        </authorList>
    </citation>
    <scope>IDENTIFICATION</scope>
</reference>
<dbReference type="GeneTree" id="ENSGT00940000160152"/>
<evidence type="ECO:0000259" key="7">
    <source>
        <dbReference type="Pfam" id="PF19047"/>
    </source>
</evidence>
<dbReference type="Gene3D" id="1.10.418.10">
    <property type="entry name" value="Calponin-like domain"/>
    <property type="match status" value="1"/>
</dbReference>
<gene>
    <name evidence="8" type="primary">HOOK2</name>
</gene>
<feature type="domain" description="Hook C-terminal" evidence="6">
    <location>
        <begin position="151"/>
        <end position="623"/>
    </location>
</feature>
<keyword evidence="5" id="KW-1133">Transmembrane helix</keyword>
<feature type="coiled-coil region" evidence="4">
    <location>
        <begin position="139"/>
        <end position="378"/>
    </location>
</feature>
<evidence type="ECO:0000256" key="3">
    <source>
        <dbReference type="ARBA" id="ARBA00023054"/>
    </source>
</evidence>
<feature type="transmembrane region" description="Helical" evidence="5">
    <location>
        <begin position="99"/>
        <end position="132"/>
    </location>
</feature>
<dbReference type="GO" id="GO:0030705">
    <property type="term" value="P:cytoskeleton-dependent intracellular transport"/>
    <property type="evidence" value="ECO:0007669"/>
    <property type="project" value="InterPro"/>
</dbReference>
<evidence type="ECO:0000313" key="8">
    <source>
        <dbReference type="Ensembl" id="ENSOTSP00005029199.2"/>
    </source>
</evidence>
<proteinExistence type="predicted"/>
<dbReference type="Proteomes" id="UP000694402">
    <property type="component" value="Unassembled WGS sequence"/>
</dbReference>
<evidence type="ECO:0000256" key="2">
    <source>
        <dbReference type="ARBA" id="ARBA00022490"/>
    </source>
</evidence>
<evidence type="ECO:0000313" key="9">
    <source>
        <dbReference type="Proteomes" id="UP000694402"/>
    </source>
</evidence>
<keyword evidence="3 4" id="KW-0175">Coiled coil</keyword>
<dbReference type="PANTHER" id="PTHR18947:SF37">
    <property type="entry name" value="PROTEIN HOOK HOMOLOG 2"/>
    <property type="match status" value="1"/>
</dbReference>
<dbReference type="GO" id="GO:0051959">
    <property type="term" value="F:dynein light intermediate chain binding"/>
    <property type="evidence" value="ECO:0007669"/>
    <property type="project" value="TreeGrafter"/>
</dbReference>
<dbReference type="PANTHER" id="PTHR18947">
    <property type="entry name" value="HOOK PROTEINS"/>
    <property type="match status" value="1"/>
</dbReference>
<accession>A0A8C8F4B1</accession>
<dbReference type="Ensembl" id="ENSOTST00005031553.2">
    <property type="protein sequence ID" value="ENSOTSP00005029199.2"/>
    <property type="gene ID" value="ENSOTSG00005013561.2"/>
</dbReference>
<keyword evidence="5" id="KW-0472">Membrane</keyword>
<dbReference type="InterPro" id="IPR036872">
    <property type="entry name" value="CH_dom_sf"/>
</dbReference>
<evidence type="ECO:0000256" key="5">
    <source>
        <dbReference type="SAM" id="Phobius"/>
    </source>
</evidence>
<dbReference type="Pfam" id="PF05622">
    <property type="entry name" value="HOOK"/>
    <property type="match status" value="1"/>
</dbReference>
<sequence>MTPSMLPKLWQNGLRTTKSRYLSGQHKVLGHQVADEHLPDINLIGEFGDVTELGKLVQLVLGCAVSCEKKQEHIQQIMTLEESVQHVVMTAIQEVRSVFWILSSLSSFVFIAILQLLSHLLVFHGISLILYLPLKYYFLSEEVEAKEDLGQRCRDLEHQLAAVLEEKSSLQVETQSLRERLSLSNPQDASTTITGKKLLLLQSQMEQLQEENYRLENSRDDMRVRGEILERDVLDLTHRNDELTSLAQEAQTLKDEMDILRHSSDRVSRLEALVETYKRKLEDLGDLRRQVRLLEERNTVYMQRTCELEEELRRANSVRTQLDTYKRQVGREEALKAEKWQFEYKNLQDKYDALLKEKERLISERDTLRETNDELRCAQVQQKGLSKPGGLCEDSGTVGNLASEMMPTEFKETVVRLQSENKMLCVQEESYRQRLVEVQGQLEESQRSQNTLETQNRLNQQQISELRSQVEDLQKALQEQGSKAEDSSLLKKKLEEHLEKLHEAHSDLQKKREVIDDLEPKADGNMAKKIDELQEILKKKDEDMKLMEERYKRYVEKARTVIKTLDPKQPPLTVSPDVQALKNQLTERDRKIQHLEHDYEKSRSRHDQEEKLIISAWYNMVTSLFAHFDGEEMLLKTECGPRGKISLAPLISKSSMSLI</sequence>
<evidence type="ECO:0000259" key="6">
    <source>
        <dbReference type="Pfam" id="PF05622"/>
    </source>
</evidence>
<evidence type="ECO:0000256" key="4">
    <source>
        <dbReference type="SAM" id="Coils"/>
    </source>
</evidence>
<keyword evidence="9" id="KW-1185">Reference proteome</keyword>
<dbReference type="InterPro" id="IPR008636">
    <property type="entry name" value="Hook_C"/>
</dbReference>